<keyword evidence="4" id="KW-0540">Nuclease</keyword>
<dbReference type="Pfam" id="PF20469">
    <property type="entry name" value="OLD-like_TOPRIM"/>
    <property type="match status" value="1"/>
</dbReference>
<keyword evidence="4" id="KW-0378">Hydrolase</keyword>
<sequence length="774" mass="88576">MHLKSITAKNFRRLKQTHIDLDKDTSIFVGANNSGKTSATYLLYRFLEDQKAKFSLHDFSSHCWKIFDGLGDSTSAIKISDFPSISLDLWFEIQSSDLHRVLDLLPSLDWQGTPVGTRIEFSVKDVATLLENYKEAKNKAVANKKEHYHPWPKTLSDYLLKNINQEFGFKFYVLDFSQFDSNFNSIEGYEPLTLGNDTDRPGSKIIKSIIRVDILNAQRHLTDNNSARSEDLSKRMNRFYERNLKKKENDYEAMRALDNSEKELTAHLSEVFAPTLESLNNLGYRGFNDPKLLIKAALNSDSIASQTKLHYSLNDDPELMALPDQYNGLGFKNLIYMVIEILDFHARWMDDEENRAPLHLIIIEEPEVHLHAQLQQVFIREIRKVILKVETTKFFVSQLVISTHSPHIIYESGFQPIRYFQREIDAEGHQKSNVLNLSIFYDNSKEKTRKFLQQYMKLTHCDLFFADGAILVEGNVERLLLPLMISKSAPELNASYISIIEVGGAFAHLFKSLINFLGLKCLIITDIDSMQGTEEPTALDPAVVITTNETSIELNTAPVNEDEDEDEEDIEMDDDDDDDDDGVENNKKSGKCPTDTLNAVTSNQTLIKWLPKLSKISELFQANENTKTQLPSATSKSLVYVAYQSLQNVTWKGETKTISGRTIEETFALENLNWTQKIAQKDLKLRVITLTNQRSLDEIKDRLYKRVNVSNFPKTDFALGLMMKNPEEWNVPSYIDSGLKWLQKQLSETPVISKLMAVDEKPEDAFVNNEQKEA</sequence>
<dbReference type="PANTHER" id="PTHR43581:SF2">
    <property type="entry name" value="EXCINUCLEASE ATPASE SUBUNIT"/>
    <property type="match status" value="1"/>
</dbReference>
<dbReference type="InterPro" id="IPR041685">
    <property type="entry name" value="AAA_GajA/Old/RecF-like"/>
</dbReference>
<comment type="caution">
    <text evidence="4">The sequence shown here is derived from an EMBL/GenBank/DDBJ whole genome shotgun (WGS) entry which is preliminary data.</text>
</comment>
<dbReference type="PANTHER" id="PTHR43581">
    <property type="entry name" value="ATP/GTP PHOSPHATASE"/>
    <property type="match status" value="1"/>
</dbReference>
<dbReference type="Gene3D" id="3.40.50.300">
    <property type="entry name" value="P-loop containing nucleotide triphosphate hydrolases"/>
    <property type="match status" value="1"/>
</dbReference>
<evidence type="ECO:0000259" key="2">
    <source>
        <dbReference type="Pfam" id="PF13175"/>
    </source>
</evidence>
<feature type="domain" description="OLD protein-like TOPRIM" evidence="3">
    <location>
        <begin position="464"/>
        <end position="528"/>
    </location>
</feature>
<proteinExistence type="predicted"/>
<dbReference type="InterPro" id="IPR034139">
    <property type="entry name" value="TOPRIM_OLD"/>
</dbReference>
<keyword evidence="5" id="KW-1185">Reference proteome</keyword>
<evidence type="ECO:0000313" key="5">
    <source>
        <dbReference type="Proteomes" id="UP001596287"/>
    </source>
</evidence>
<dbReference type="Pfam" id="PF13175">
    <property type="entry name" value="AAA_15"/>
    <property type="match status" value="1"/>
</dbReference>
<reference evidence="5" key="1">
    <citation type="journal article" date="2019" name="Int. J. Syst. Evol. Microbiol.">
        <title>The Global Catalogue of Microorganisms (GCM) 10K type strain sequencing project: providing services to taxonomists for standard genome sequencing and annotation.</title>
        <authorList>
            <consortium name="The Broad Institute Genomics Platform"/>
            <consortium name="The Broad Institute Genome Sequencing Center for Infectious Disease"/>
            <person name="Wu L."/>
            <person name="Ma J."/>
        </authorList>
    </citation>
    <scope>NUCLEOTIDE SEQUENCE [LARGE SCALE GENOMIC DNA]</scope>
    <source>
        <strain evidence="5">CCUG 49679</strain>
    </source>
</reference>
<protein>
    <submittedName>
        <fullName evidence="4">ATP-dependent endonuclease</fullName>
    </submittedName>
</protein>
<organism evidence="4 5">
    <name type="scientific">Flavobacterium qiangtangense</name>
    <dbReference type="NCBI Taxonomy" id="1442595"/>
    <lineage>
        <taxon>Bacteria</taxon>
        <taxon>Pseudomonadati</taxon>
        <taxon>Bacteroidota</taxon>
        <taxon>Flavobacteriia</taxon>
        <taxon>Flavobacteriales</taxon>
        <taxon>Flavobacteriaceae</taxon>
        <taxon>Flavobacterium</taxon>
    </lineage>
</organism>
<dbReference type="CDD" id="cd01026">
    <property type="entry name" value="TOPRIM_OLD"/>
    <property type="match status" value="1"/>
</dbReference>
<evidence type="ECO:0000256" key="1">
    <source>
        <dbReference type="SAM" id="MobiDB-lite"/>
    </source>
</evidence>
<accession>A0ABW1PKI1</accession>
<name>A0ABW1PKI1_9FLAO</name>
<evidence type="ECO:0000313" key="4">
    <source>
        <dbReference type="EMBL" id="MFC6095471.1"/>
    </source>
</evidence>
<dbReference type="GO" id="GO:0004519">
    <property type="term" value="F:endonuclease activity"/>
    <property type="evidence" value="ECO:0007669"/>
    <property type="project" value="UniProtKB-KW"/>
</dbReference>
<dbReference type="RefSeq" id="WP_379790095.1">
    <property type="nucleotide sequence ID" value="NZ_JBHSQB010000003.1"/>
</dbReference>
<evidence type="ECO:0000259" key="3">
    <source>
        <dbReference type="Pfam" id="PF20469"/>
    </source>
</evidence>
<dbReference type="InterPro" id="IPR051396">
    <property type="entry name" value="Bact_Antivir_Def_Nuclease"/>
</dbReference>
<gene>
    <name evidence="4" type="ORF">ACFPVY_02345</name>
</gene>
<dbReference type="Proteomes" id="UP001596287">
    <property type="component" value="Unassembled WGS sequence"/>
</dbReference>
<feature type="domain" description="Endonuclease GajA/Old nuclease/RecF-like AAA" evidence="2">
    <location>
        <begin position="1"/>
        <end position="409"/>
    </location>
</feature>
<feature type="region of interest" description="Disordered" evidence="1">
    <location>
        <begin position="553"/>
        <end position="594"/>
    </location>
</feature>
<dbReference type="SUPFAM" id="SSF52540">
    <property type="entry name" value="P-loop containing nucleoside triphosphate hydrolases"/>
    <property type="match status" value="1"/>
</dbReference>
<dbReference type="InterPro" id="IPR027417">
    <property type="entry name" value="P-loop_NTPase"/>
</dbReference>
<dbReference type="EMBL" id="JBHSQB010000003">
    <property type="protein sequence ID" value="MFC6095471.1"/>
    <property type="molecule type" value="Genomic_DNA"/>
</dbReference>
<feature type="compositionally biased region" description="Acidic residues" evidence="1">
    <location>
        <begin position="560"/>
        <end position="583"/>
    </location>
</feature>
<keyword evidence="4" id="KW-0255">Endonuclease</keyword>